<dbReference type="AlphaFoldDB" id="A0A183TIW9"/>
<keyword evidence="2" id="KW-1185">Reference proteome</keyword>
<gene>
    <name evidence="1" type="ORF">SSLN_LOCUS16417</name>
</gene>
<evidence type="ECO:0000313" key="1">
    <source>
        <dbReference type="EMBL" id="VDM02803.1"/>
    </source>
</evidence>
<protein>
    <submittedName>
        <fullName evidence="3">F-box domain-containing protein</fullName>
    </submittedName>
</protein>
<proteinExistence type="predicted"/>
<sequence length="324" mass="36921">MVSVEEEVLRQPVLGRLIIRDLSLEDRWSCVQVFPSWKELMPTPLMLTARSRNNVLRLMDQLGNIEDESSACVWDTEAFNLLCSITCSPQSRWINLVTLDLSKQVMPLKDLLQLFRISTPDGGGSPFFCLREISAAVTQINFPTGPDEIKEADTATEVLLPPVLESAEVCVVPNVQMNCGYLGEFMHLVSHVSRLTLRDRDSYVVHTNDSWYTWYCRHKFPTVYPNLTDLKVTVFSEFISVLARAMPGGLAAWFPHLKTLNLHAHGNYICRRDLEKYREDLKGIDVVVDKNMVSHDYALYFPPELVQESKEALNSVLPKSSYCF</sequence>
<evidence type="ECO:0000313" key="3">
    <source>
        <dbReference type="WBParaSite" id="SSLN_0001704101-mRNA-1"/>
    </source>
</evidence>
<reference evidence="3" key="1">
    <citation type="submission" date="2016-06" db="UniProtKB">
        <authorList>
            <consortium name="WormBaseParasite"/>
        </authorList>
    </citation>
    <scope>IDENTIFICATION</scope>
</reference>
<dbReference type="EMBL" id="UYSU01041054">
    <property type="protein sequence ID" value="VDM02803.1"/>
    <property type="molecule type" value="Genomic_DNA"/>
</dbReference>
<dbReference type="WBParaSite" id="SSLN_0001704101-mRNA-1">
    <property type="protein sequence ID" value="SSLN_0001704101-mRNA-1"/>
    <property type="gene ID" value="SSLN_0001704101"/>
</dbReference>
<dbReference type="Proteomes" id="UP000275846">
    <property type="component" value="Unassembled WGS sequence"/>
</dbReference>
<reference evidence="1 2" key="2">
    <citation type="submission" date="2018-11" db="EMBL/GenBank/DDBJ databases">
        <authorList>
            <consortium name="Pathogen Informatics"/>
        </authorList>
    </citation>
    <scope>NUCLEOTIDE SEQUENCE [LARGE SCALE GENOMIC DNA]</scope>
    <source>
        <strain evidence="1 2">NST_G2</strain>
    </source>
</reference>
<organism evidence="3">
    <name type="scientific">Schistocephalus solidus</name>
    <name type="common">Tapeworm</name>
    <dbReference type="NCBI Taxonomy" id="70667"/>
    <lineage>
        <taxon>Eukaryota</taxon>
        <taxon>Metazoa</taxon>
        <taxon>Spiralia</taxon>
        <taxon>Lophotrochozoa</taxon>
        <taxon>Platyhelminthes</taxon>
        <taxon>Cestoda</taxon>
        <taxon>Eucestoda</taxon>
        <taxon>Diphyllobothriidea</taxon>
        <taxon>Diphyllobothriidae</taxon>
        <taxon>Schistocephalus</taxon>
    </lineage>
</organism>
<accession>A0A183TIW9</accession>
<dbReference type="OrthoDB" id="6235654at2759"/>
<name>A0A183TIW9_SCHSO</name>
<evidence type="ECO:0000313" key="2">
    <source>
        <dbReference type="Proteomes" id="UP000275846"/>
    </source>
</evidence>